<dbReference type="PROSITE" id="PS01149">
    <property type="entry name" value="PSI_RSU"/>
    <property type="match status" value="1"/>
</dbReference>
<dbReference type="AlphaFoldDB" id="A0A2A4X0Y8"/>
<dbReference type="EC" id="5.4.99.-" evidence="3"/>
<dbReference type="InterPro" id="IPR050343">
    <property type="entry name" value="RsuA_PseudoU_synthase"/>
</dbReference>
<dbReference type="Proteomes" id="UP000218767">
    <property type="component" value="Unassembled WGS sequence"/>
</dbReference>
<dbReference type="GO" id="GO:0009982">
    <property type="term" value="F:pseudouridine synthase activity"/>
    <property type="evidence" value="ECO:0007669"/>
    <property type="project" value="InterPro"/>
</dbReference>
<dbReference type="InterPro" id="IPR020103">
    <property type="entry name" value="PsdUridine_synth_cat_dom_sf"/>
</dbReference>
<dbReference type="GO" id="GO:0006364">
    <property type="term" value="P:rRNA processing"/>
    <property type="evidence" value="ECO:0007669"/>
    <property type="project" value="UniProtKB-ARBA"/>
</dbReference>
<sequence>MSQILLFNKPFAVLSQFTSEPPHRVLAEYINHKGFYPAGRLDKDSEGLLILTDDGKLQQKISNPKYGKFKSYLVQVEGQLTEQALEALRRGIDLKDGPTKPAKAQRIDKPQIWDRDPPIRERKHIPTSWLELSISEGRNRQVRRMTAATGFPTLRLIRTKIDQWDLGGLQPGEATLLEA</sequence>
<dbReference type="InterPro" id="IPR000748">
    <property type="entry name" value="PsdUridine_synth_RsuA/RluB/E/F"/>
</dbReference>
<evidence type="ECO:0000259" key="4">
    <source>
        <dbReference type="Pfam" id="PF00849"/>
    </source>
</evidence>
<evidence type="ECO:0000256" key="3">
    <source>
        <dbReference type="RuleBase" id="RU003887"/>
    </source>
</evidence>
<dbReference type="PANTHER" id="PTHR47683">
    <property type="entry name" value="PSEUDOURIDINE SYNTHASE FAMILY PROTEIN-RELATED"/>
    <property type="match status" value="1"/>
</dbReference>
<evidence type="ECO:0000256" key="2">
    <source>
        <dbReference type="ARBA" id="ARBA00023235"/>
    </source>
</evidence>
<feature type="domain" description="Pseudouridine synthase RsuA/RluA-like" evidence="4">
    <location>
        <begin position="4"/>
        <end position="148"/>
    </location>
</feature>
<evidence type="ECO:0000313" key="6">
    <source>
        <dbReference type="Proteomes" id="UP000218767"/>
    </source>
</evidence>
<dbReference type="NCBIfam" id="TIGR00093">
    <property type="entry name" value="pseudouridine synthase"/>
    <property type="match status" value="1"/>
</dbReference>
<dbReference type="PANTHER" id="PTHR47683:SF2">
    <property type="entry name" value="RNA-BINDING S4 DOMAIN-CONTAINING PROTEIN"/>
    <property type="match status" value="1"/>
</dbReference>
<dbReference type="Gene3D" id="3.30.70.580">
    <property type="entry name" value="Pseudouridine synthase I, catalytic domain, N-terminal subdomain"/>
    <property type="match status" value="1"/>
</dbReference>
<comment type="similarity">
    <text evidence="1 3">Belongs to the pseudouridine synthase RsuA family.</text>
</comment>
<dbReference type="InterPro" id="IPR042092">
    <property type="entry name" value="PsdUridine_s_RsuA/RluB/E/F_cat"/>
</dbReference>
<keyword evidence="2 3" id="KW-0413">Isomerase</keyword>
<organism evidence="5 6">
    <name type="scientific">SAR86 cluster bacterium</name>
    <dbReference type="NCBI Taxonomy" id="2030880"/>
    <lineage>
        <taxon>Bacteria</taxon>
        <taxon>Pseudomonadati</taxon>
        <taxon>Pseudomonadota</taxon>
        <taxon>Gammaproteobacteria</taxon>
        <taxon>SAR86 cluster</taxon>
    </lineage>
</organism>
<dbReference type="Pfam" id="PF00849">
    <property type="entry name" value="PseudoU_synth_2"/>
    <property type="match status" value="1"/>
</dbReference>
<name>A0A2A4X0Y8_9GAMM</name>
<dbReference type="GO" id="GO:0003723">
    <property type="term" value="F:RNA binding"/>
    <property type="evidence" value="ECO:0007669"/>
    <property type="project" value="InterPro"/>
</dbReference>
<evidence type="ECO:0000313" key="5">
    <source>
        <dbReference type="EMBL" id="PCI76164.1"/>
    </source>
</evidence>
<dbReference type="GO" id="GO:0001522">
    <property type="term" value="P:pseudouridine synthesis"/>
    <property type="evidence" value="ECO:0007669"/>
    <property type="project" value="InterPro"/>
</dbReference>
<protein>
    <recommendedName>
        <fullName evidence="3">Pseudouridine synthase</fullName>
        <ecNumber evidence="3">5.4.99.-</ecNumber>
    </recommendedName>
</protein>
<dbReference type="SUPFAM" id="SSF55120">
    <property type="entry name" value="Pseudouridine synthase"/>
    <property type="match status" value="1"/>
</dbReference>
<dbReference type="InterPro" id="IPR018496">
    <property type="entry name" value="PsdUridine_synth_RsuA/RluB_CS"/>
</dbReference>
<accession>A0A2A4X0Y8</accession>
<comment type="caution">
    <text evidence="5">The sequence shown here is derived from an EMBL/GenBank/DDBJ whole genome shotgun (WGS) entry which is preliminary data.</text>
</comment>
<dbReference type="InterPro" id="IPR006145">
    <property type="entry name" value="PsdUridine_synth_RsuA/RluA"/>
</dbReference>
<dbReference type="Gene3D" id="3.30.70.1560">
    <property type="entry name" value="Alpha-L RNA-binding motif"/>
    <property type="match status" value="1"/>
</dbReference>
<proteinExistence type="inferred from homology"/>
<dbReference type="EMBL" id="NVUL01000061">
    <property type="protein sequence ID" value="PCI76164.1"/>
    <property type="molecule type" value="Genomic_DNA"/>
</dbReference>
<evidence type="ECO:0000256" key="1">
    <source>
        <dbReference type="ARBA" id="ARBA00008348"/>
    </source>
</evidence>
<dbReference type="InterPro" id="IPR020094">
    <property type="entry name" value="TruA/RsuA/RluB/E/F_N"/>
</dbReference>
<dbReference type="GO" id="GO:0140098">
    <property type="term" value="F:catalytic activity, acting on RNA"/>
    <property type="evidence" value="ECO:0007669"/>
    <property type="project" value="UniProtKB-ARBA"/>
</dbReference>
<reference evidence="6" key="1">
    <citation type="submission" date="2017-08" db="EMBL/GenBank/DDBJ databases">
        <title>A dynamic microbial community with high functional redundancy inhabits the cold, oxic subseafloor aquifer.</title>
        <authorList>
            <person name="Tully B.J."/>
            <person name="Wheat C.G."/>
            <person name="Glazer B.T."/>
            <person name="Huber J.A."/>
        </authorList>
    </citation>
    <scope>NUCLEOTIDE SEQUENCE [LARGE SCALE GENOMIC DNA]</scope>
</reference>
<gene>
    <name evidence="5" type="ORF">COB20_11285</name>
</gene>